<organism evidence="1 2">
    <name type="scientific">Acinetobacter phage vB_AbaM_ME3</name>
    <dbReference type="NCBI Taxonomy" id="1837876"/>
    <lineage>
        <taxon>Viruses</taxon>
        <taxon>Duplodnaviria</taxon>
        <taxon>Heunggongvirae</taxon>
        <taxon>Uroviricota</taxon>
        <taxon>Caudoviricetes</taxon>
        <taxon>Metrivirus</taxon>
        <taxon>Metrivirus ME3</taxon>
    </lineage>
</organism>
<reference evidence="2" key="1">
    <citation type="submission" date="2016-03" db="EMBL/GenBank/DDBJ databases">
        <title>Characterization of Acinetobacter baumannii phage vB_AbaM_ME3.</title>
        <authorList>
            <person name="Buttimer C.T.H."/>
            <person name="Elbreki M."/>
            <person name="Coffey A."/>
        </authorList>
    </citation>
    <scope>NUCLEOTIDE SEQUENCE [LARGE SCALE GENOMIC DNA]</scope>
</reference>
<protein>
    <submittedName>
        <fullName evidence="1">Uncharacterized protein</fullName>
    </submittedName>
</protein>
<name>A0A172Q0H5_9CAUD</name>
<accession>A0A172Q0H5</accession>
<dbReference type="EMBL" id="KU935715">
    <property type="protein sequence ID" value="AND75283.1"/>
    <property type="molecule type" value="Genomic_DNA"/>
</dbReference>
<dbReference type="Proteomes" id="UP000225947">
    <property type="component" value="Segment"/>
</dbReference>
<proteinExistence type="predicted"/>
<keyword evidence="2" id="KW-1185">Reference proteome</keyword>
<evidence type="ECO:0000313" key="1">
    <source>
        <dbReference type="EMBL" id="AND75283.1"/>
    </source>
</evidence>
<sequence>MTPTKYIKNPKEVLAMQFICDPEHVIALRDFAGPVIGHISKAVDTFSTPKLCIHLPNQKVLMEEGDYLVKVDDIFYIRSKAIFEKNYSKQEETK</sequence>
<evidence type="ECO:0000313" key="2">
    <source>
        <dbReference type="Proteomes" id="UP000225947"/>
    </source>
</evidence>
<gene>
    <name evidence="1" type="ORF">ME3_122</name>
</gene>